<organism evidence="3 4">
    <name type="scientific">Westerdykella ornata</name>
    <dbReference type="NCBI Taxonomy" id="318751"/>
    <lineage>
        <taxon>Eukaryota</taxon>
        <taxon>Fungi</taxon>
        <taxon>Dikarya</taxon>
        <taxon>Ascomycota</taxon>
        <taxon>Pezizomycotina</taxon>
        <taxon>Dothideomycetes</taxon>
        <taxon>Pleosporomycetidae</taxon>
        <taxon>Pleosporales</taxon>
        <taxon>Sporormiaceae</taxon>
        <taxon>Westerdykella</taxon>
    </lineage>
</organism>
<dbReference type="Proteomes" id="UP000800097">
    <property type="component" value="Unassembled WGS sequence"/>
</dbReference>
<dbReference type="AlphaFoldDB" id="A0A6A6JS27"/>
<feature type="compositionally biased region" description="Polar residues" evidence="2">
    <location>
        <begin position="203"/>
        <end position="219"/>
    </location>
</feature>
<dbReference type="RefSeq" id="XP_033656604.1">
    <property type="nucleotide sequence ID" value="XM_033802127.1"/>
</dbReference>
<sequence>MTPWYMESIAVVLEEETGSSSFSLEGMVFTSQTSFPDAVEEKLQIGYHGNRPVYSYLFPEYEVWALRNHIYTLYTKYRCEPTDPTEDAFPILTKEILHVKFIEPFSHIKHPDFSEQQNIRNLDAFIKTCFLVRGFMGGGLTVDVGSHFILSLERAVRKIQDGSDWFEVHSYEELSEGIGRSSEYLTSRKANHPRRGRIEPEPVTSTTSKTPTEEASSEAQELPNLRQSRRPKRIPFTCPEDTETDISASSENPTIDSSESWLSSSGGSDISAHSDYPFSSESEVSADTVYPHSDGSDKSKGQGEAATSSCNTSPKNHRRNMQGIRMDTTREHIVFNGGNINGTNPDSPDGPAQECASGQQTSCDGHKNSDTSGTSASDPGAITHPISDLIMPSGDSPKLTSVIPGLQGEKLSDEGSSHGHDITAQALSEDPTVPVREGLIASYLDLHRDQKQDHAAKEAVEAENATLSHKTKLLQTELDQLRKSVQELEEEMASNKRKLDQLRAR</sequence>
<gene>
    <name evidence="3" type="ORF">EI97DRAFT_484878</name>
</gene>
<feature type="compositionally biased region" description="Low complexity" evidence="2">
    <location>
        <begin position="257"/>
        <end position="274"/>
    </location>
</feature>
<evidence type="ECO:0000313" key="4">
    <source>
        <dbReference type="Proteomes" id="UP000800097"/>
    </source>
</evidence>
<evidence type="ECO:0000313" key="3">
    <source>
        <dbReference type="EMBL" id="KAF2279065.1"/>
    </source>
</evidence>
<proteinExistence type="predicted"/>
<accession>A0A6A6JS27</accession>
<feature type="compositionally biased region" description="Polar residues" evidence="2">
    <location>
        <begin position="245"/>
        <end position="256"/>
    </location>
</feature>
<keyword evidence="1" id="KW-0175">Coiled coil</keyword>
<dbReference type="GeneID" id="54555302"/>
<protein>
    <submittedName>
        <fullName evidence="3">Uncharacterized protein</fullName>
    </submittedName>
</protein>
<dbReference type="EMBL" id="ML986487">
    <property type="protein sequence ID" value="KAF2279065.1"/>
    <property type="molecule type" value="Genomic_DNA"/>
</dbReference>
<evidence type="ECO:0000256" key="1">
    <source>
        <dbReference type="SAM" id="Coils"/>
    </source>
</evidence>
<feature type="coiled-coil region" evidence="1">
    <location>
        <begin position="471"/>
        <end position="505"/>
    </location>
</feature>
<feature type="compositionally biased region" description="Polar residues" evidence="2">
    <location>
        <begin position="305"/>
        <end position="314"/>
    </location>
</feature>
<feature type="region of interest" description="Disordered" evidence="2">
    <location>
        <begin position="184"/>
        <end position="403"/>
    </location>
</feature>
<name>A0A6A6JS27_WESOR</name>
<evidence type="ECO:0000256" key="2">
    <source>
        <dbReference type="SAM" id="MobiDB-lite"/>
    </source>
</evidence>
<reference evidence="3" key="1">
    <citation type="journal article" date="2020" name="Stud. Mycol.">
        <title>101 Dothideomycetes genomes: a test case for predicting lifestyles and emergence of pathogens.</title>
        <authorList>
            <person name="Haridas S."/>
            <person name="Albert R."/>
            <person name="Binder M."/>
            <person name="Bloem J."/>
            <person name="Labutti K."/>
            <person name="Salamov A."/>
            <person name="Andreopoulos B."/>
            <person name="Baker S."/>
            <person name="Barry K."/>
            <person name="Bills G."/>
            <person name="Bluhm B."/>
            <person name="Cannon C."/>
            <person name="Castanera R."/>
            <person name="Culley D."/>
            <person name="Daum C."/>
            <person name="Ezra D."/>
            <person name="Gonzalez J."/>
            <person name="Henrissat B."/>
            <person name="Kuo A."/>
            <person name="Liang C."/>
            <person name="Lipzen A."/>
            <person name="Lutzoni F."/>
            <person name="Magnuson J."/>
            <person name="Mondo S."/>
            <person name="Nolan M."/>
            <person name="Ohm R."/>
            <person name="Pangilinan J."/>
            <person name="Park H.-J."/>
            <person name="Ramirez L."/>
            <person name="Alfaro M."/>
            <person name="Sun H."/>
            <person name="Tritt A."/>
            <person name="Yoshinaga Y."/>
            <person name="Zwiers L.-H."/>
            <person name="Turgeon B."/>
            <person name="Goodwin S."/>
            <person name="Spatafora J."/>
            <person name="Crous P."/>
            <person name="Grigoriev I."/>
        </authorList>
    </citation>
    <scope>NUCLEOTIDE SEQUENCE</scope>
    <source>
        <strain evidence="3">CBS 379.55</strain>
    </source>
</reference>
<keyword evidence="4" id="KW-1185">Reference proteome</keyword>